<dbReference type="Pfam" id="PF08310">
    <property type="entry name" value="LGFP"/>
    <property type="match status" value="3"/>
</dbReference>
<evidence type="ECO:0000256" key="3">
    <source>
        <dbReference type="SAM" id="SignalP"/>
    </source>
</evidence>
<accession>A0A401YS59</accession>
<protein>
    <submittedName>
        <fullName evidence="4">Uncharacterized protein</fullName>
    </submittedName>
</protein>
<dbReference type="EMBL" id="BIFH01000024">
    <property type="protein sequence ID" value="GCD97440.1"/>
    <property type="molecule type" value="Genomic_DNA"/>
</dbReference>
<evidence type="ECO:0000313" key="5">
    <source>
        <dbReference type="Proteomes" id="UP000286931"/>
    </source>
</evidence>
<gene>
    <name evidence="4" type="ORF">EHYA_05132</name>
</gene>
<dbReference type="PANTHER" id="PTHR46580">
    <property type="entry name" value="SENSOR KINASE-RELATED"/>
    <property type="match status" value="1"/>
</dbReference>
<keyword evidence="5" id="KW-1185">Reference proteome</keyword>
<dbReference type="InterPro" id="IPR028994">
    <property type="entry name" value="Integrin_alpha_N"/>
</dbReference>
<feature type="region of interest" description="Disordered" evidence="2">
    <location>
        <begin position="512"/>
        <end position="536"/>
    </location>
</feature>
<dbReference type="InterPro" id="IPR013517">
    <property type="entry name" value="FG-GAP"/>
</dbReference>
<dbReference type="PROSITE" id="PS00018">
    <property type="entry name" value="EF_HAND_1"/>
    <property type="match status" value="1"/>
</dbReference>
<dbReference type="Gene3D" id="2.40.128.340">
    <property type="match status" value="4"/>
</dbReference>
<keyword evidence="1 3" id="KW-0732">Signal</keyword>
<evidence type="ECO:0000313" key="4">
    <source>
        <dbReference type="EMBL" id="GCD97440.1"/>
    </source>
</evidence>
<dbReference type="SUPFAM" id="SSF69318">
    <property type="entry name" value="Integrin alpha N-terminal domain"/>
    <property type="match status" value="3"/>
</dbReference>
<name>A0A401YS59_9ACTN</name>
<proteinExistence type="predicted"/>
<dbReference type="Pfam" id="PF13517">
    <property type="entry name" value="FG-GAP_3"/>
    <property type="match status" value="1"/>
</dbReference>
<reference evidence="4 5" key="1">
    <citation type="submission" date="2018-12" db="EMBL/GenBank/DDBJ databases">
        <title>Draft genome sequence of Embleya hyalina NBRC 13850T.</title>
        <authorList>
            <person name="Komaki H."/>
            <person name="Hosoyama A."/>
            <person name="Kimura A."/>
            <person name="Ichikawa N."/>
            <person name="Tamura T."/>
        </authorList>
    </citation>
    <scope>NUCLEOTIDE SEQUENCE [LARGE SCALE GENOMIC DNA]</scope>
    <source>
        <strain evidence="4 5">NBRC 13850</strain>
    </source>
</reference>
<dbReference type="InterPro" id="IPR013207">
    <property type="entry name" value="LGFP"/>
</dbReference>
<dbReference type="Proteomes" id="UP000286931">
    <property type="component" value="Unassembled WGS sequence"/>
</dbReference>
<organism evidence="4 5">
    <name type="scientific">Embleya hyalina</name>
    <dbReference type="NCBI Taxonomy" id="516124"/>
    <lineage>
        <taxon>Bacteria</taxon>
        <taxon>Bacillati</taxon>
        <taxon>Actinomycetota</taxon>
        <taxon>Actinomycetes</taxon>
        <taxon>Kitasatosporales</taxon>
        <taxon>Streptomycetaceae</taxon>
        <taxon>Embleya</taxon>
    </lineage>
</organism>
<dbReference type="PANTHER" id="PTHR46580:SF2">
    <property type="entry name" value="MAM DOMAIN-CONTAINING PROTEIN"/>
    <property type="match status" value="1"/>
</dbReference>
<sequence>MKPLIKPVPTPIYRPKRASIWVIAAALSAGLITAVPTGSASAAPAAGVDKETSAGAKTASAKQADDQAGAAAEAKKTGRRVEVVSLRTETDEVWANPSGTFTSERALSPVRVWRDGNLVKADDTLTARKDGRLAPRAARIGMSFSAGGNGPLAELAKNDRRIALTWPGTLPKPIVEADSATYPEVLPGVDLKVVANVDDFAHYVVIKTPEAGRNPALATLKFGLKTTGLDITRDESGELRALDPTGQAVFTAPKPQMWEAGTNATAGLDPAARALTADGAATTAPADPTDGYDPGAKHADLGVKLTGQTLELTTDQALLTAPDTKFPVVVDPVWRDDWKFAWALAYKHNAIAGSANTSYWNGGTMTEKYGRVGCAKDADRGGATVCAKTFFQVGMTDLWDKQIINSVLRLQQPYAGAWNCRSGELEVWDTASISKATTWNNQPSWDRMVGSIDESYGGRNCPGANDTIEVNVTSAVDQAARSHWGNWTLGLKSQKDTIDVSWRKFKPDSVRISTEYNTPPETPANRATDPSTPCTGGIIGRTDQVVLFARADDAEDNNLTAEFHYWKDGSTDGPTRIYRDISRGTVARAEIPASALDGTYRWDVRIFDGRVFSPWAGQCLFTIDGSRPAELPGVSSPQFPAGNPDQAAQVRTPGDFTFTANGVADVTRYQWWTESDPRVRDVPATNVGGPATVSFTPTVAGSNYLYVRSLDAAGNRSDVRNYLYYAKRSPNRDAPGDLNGDGHTDLMNIDPGSGKLLTRPGQGNGVFGAPLPVAGSFADVRSLTHRGTWTADYYEDLVTLRPAPDGLRNRLYVYPGRGDGSLESADSQRRELRVRDRETNDHWADADQIVSIGSVNDDDGNGVIDEADYPDLLVKTGAALWLYLGSPTGFIDTRGDAIALGNADWQNMTLMSPGDLNGDKLPEIWSRDTASGKIHQYTSRAKPAPGPDGDGNPTALDLTVYGDPAVRAAAIGTGFTGAAYPHLTSDGDLEKDGFADLWSRDGEGRIVEFPGRAPSNGSAFGPARQLALGSTPWSECESFESAATGRHELCGPVLAKFRAAGGVANGYPINDMKIAPDEVGRYAHFRAPNRLDWSIYWHPTTGATMIGGGIRLKWAALGWETSILGYPTADDTLVGIGDAWVNTFRGTGGNGAIYWTPEYDAWSVHGNIYDKYTALGGPAALGFPTTDESGLPNNVGRYNHFRKLSDAGNSASVYWNAGTGETWSVRGAIRTRWAERSWEQGYLGFPTSDEFTVANGSTRTSFQGGYILYDPVTAGAADHHPDDRTAHLRTDLSGDFNGDGRADMLTVYNLGSGTSALHTLIARPTGGYDPPRNAWTAHIGWFDYDRSKWTTGDFNGDGRTDVAALYGYWDGGNRLFTFLSKADGTFTEGADSAYVAPGNWAWDNARLLSGDFNGDGRTDAAMIYDHGDNSIGTYTWIAKPDGTFNDSFLGWRGAPNTWDAKSAKYVTGDFNGDGRTDIGAMYGWSDTSVSLHTLLADPEGKLTAPLLSWRVPPASWNWSDVKLTAGDYNGDAKADIVAIYDYGAGHSAMFTFLAKPDGSGGFQDHLKSRDTPDGWWWGSNTGQPVSGDHDKDGRTDISIMYNYANGATTAFVFKARPDGGFDGGEAAWQTAPGTW</sequence>
<feature type="signal peptide" evidence="3">
    <location>
        <begin position="1"/>
        <end position="42"/>
    </location>
</feature>
<evidence type="ECO:0000256" key="1">
    <source>
        <dbReference type="ARBA" id="ARBA00022729"/>
    </source>
</evidence>
<comment type="caution">
    <text evidence="4">The sequence shown here is derived from an EMBL/GenBank/DDBJ whole genome shotgun (WGS) entry which is preliminary data.</text>
</comment>
<dbReference type="InterPro" id="IPR018247">
    <property type="entry name" value="EF_Hand_1_Ca_BS"/>
</dbReference>
<feature type="chain" id="PRO_5019393062" evidence="3">
    <location>
        <begin position="43"/>
        <end position="1635"/>
    </location>
</feature>
<evidence type="ECO:0000256" key="2">
    <source>
        <dbReference type="SAM" id="MobiDB-lite"/>
    </source>
</evidence>